<evidence type="ECO:0000256" key="1">
    <source>
        <dbReference type="SAM" id="Phobius"/>
    </source>
</evidence>
<protein>
    <recommendedName>
        <fullName evidence="2">Calcineurin-like phosphoesterase domain-containing protein</fullName>
    </recommendedName>
</protein>
<organism evidence="3 4">
    <name type="scientific">Marasmius tenuissimus</name>
    <dbReference type="NCBI Taxonomy" id="585030"/>
    <lineage>
        <taxon>Eukaryota</taxon>
        <taxon>Fungi</taxon>
        <taxon>Dikarya</taxon>
        <taxon>Basidiomycota</taxon>
        <taxon>Agaricomycotina</taxon>
        <taxon>Agaricomycetes</taxon>
        <taxon>Agaricomycetidae</taxon>
        <taxon>Agaricales</taxon>
        <taxon>Marasmiineae</taxon>
        <taxon>Marasmiaceae</taxon>
        <taxon>Marasmius</taxon>
    </lineage>
</organism>
<dbReference type="EMBL" id="JBBXMP010000119">
    <property type="protein sequence ID" value="KAL0061956.1"/>
    <property type="molecule type" value="Genomic_DNA"/>
</dbReference>
<gene>
    <name evidence="3" type="ORF">AAF712_011240</name>
</gene>
<evidence type="ECO:0000313" key="3">
    <source>
        <dbReference type="EMBL" id="KAL0061956.1"/>
    </source>
</evidence>
<accession>A0ABR2ZJV3</accession>
<dbReference type="PANTHER" id="PTHR42850:SF4">
    <property type="entry name" value="ZINC-DEPENDENT ENDOPOLYPHOSPHATASE"/>
    <property type="match status" value="1"/>
</dbReference>
<dbReference type="Proteomes" id="UP001437256">
    <property type="component" value="Unassembled WGS sequence"/>
</dbReference>
<dbReference type="Gene3D" id="3.60.21.10">
    <property type="match status" value="1"/>
</dbReference>
<dbReference type="Pfam" id="PF00149">
    <property type="entry name" value="Metallophos"/>
    <property type="match status" value="1"/>
</dbReference>
<evidence type="ECO:0000259" key="2">
    <source>
        <dbReference type="Pfam" id="PF00149"/>
    </source>
</evidence>
<name>A0ABR2ZJV3_9AGAR</name>
<dbReference type="PANTHER" id="PTHR42850">
    <property type="entry name" value="METALLOPHOSPHOESTERASE"/>
    <property type="match status" value="1"/>
</dbReference>
<keyword evidence="1" id="KW-0812">Transmembrane</keyword>
<keyword evidence="4" id="KW-1185">Reference proteome</keyword>
<dbReference type="InterPro" id="IPR050126">
    <property type="entry name" value="Ap4A_hydrolase"/>
</dbReference>
<proteinExistence type="predicted"/>
<feature type="transmembrane region" description="Helical" evidence="1">
    <location>
        <begin position="7"/>
        <end position="26"/>
    </location>
</feature>
<feature type="domain" description="Calcineurin-like phosphoesterase" evidence="2">
    <location>
        <begin position="71"/>
        <end position="215"/>
    </location>
</feature>
<dbReference type="SUPFAM" id="SSF56300">
    <property type="entry name" value="Metallo-dependent phosphatases"/>
    <property type="match status" value="1"/>
</dbReference>
<evidence type="ECO:0000313" key="4">
    <source>
        <dbReference type="Proteomes" id="UP001437256"/>
    </source>
</evidence>
<comment type="caution">
    <text evidence="3">The sequence shown here is derived from an EMBL/GenBank/DDBJ whole genome shotgun (WGS) entry which is preliminary data.</text>
</comment>
<dbReference type="InterPro" id="IPR004843">
    <property type="entry name" value="Calcineurin-like_PHP"/>
</dbReference>
<keyword evidence="1" id="KW-0472">Membrane</keyword>
<reference evidence="3 4" key="1">
    <citation type="submission" date="2024-05" db="EMBL/GenBank/DDBJ databases">
        <title>A draft genome resource for the thread blight pathogen Marasmius tenuissimus strain MS-2.</title>
        <authorList>
            <person name="Yulfo-Soto G.E."/>
            <person name="Baruah I.K."/>
            <person name="Amoako-Attah I."/>
            <person name="Bukari Y."/>
            <person name="Meinhardt L.W."/>
            <person name="Bailey B.A."/>
            <person name="Cohen S.P."/>
        </authorList>
    </citation>
    <scope>NUCLEOTIDE SEQUENCE [LARGE SCALE GENOMIC DNA]</scope>
    <source>
        <strain evidence="3 4">MS-2</strain>
    </source>
</reference>
<sequence>MLPSFRALASYAILTFFVLFFVLSGFNSHLSGTLSHLTTTGFANGFPDFSKYIDVETLTEQDFPLDDERKRVILVGDIHGRYDDLQKLLRKVSYDSSSDTLISVGDIIAKGPHTGSMQVLHFMASNNITAVRGNHDEKVIEWRTWINWIYSFPKGRQWLLQTTDKWIEYQNNRGRDASDVDEWVAKQMKQDKGNKKWWRRIPDGWQLFGDHYEIASAMNNEEYKYMVSKPLRIHVPSAHTFIVHAGVLASDPKRDPWDKRQPLATIPKVPHAMNNDVVSDKTSILRRLQELAVLSKVPQNLDPWVTLNMRGVLKSGKVTRGKDGTPWADLYNEDMHRCKGFSEPVSKRKKNSLPCQPATVIYGHAASRGLDINRWTLGLDSGCVYKRRMTALILGSKYASKNFSEDEDSDEEGVFDIDGKRVKSVVHFGDDGKGKLYSVSCS</sequence>
<keyword evidence="1" id="KW-1133">Transmembrane helix</keyword>
<dbReference type="InterPro" id="IPR029052">
    <property type="entry name" value="Metallo-depent_PP-like"/>
</dbReference>